<comment type="subcellular location">
    <subcellularLocation>
        <location evidence="1">Cell membrane</location>
        <topology evidence="1">Multi-pass membrane protein</topology>
    </subcellularLocation>
</comment>
<dbReference type="InterPro" id="IPR051791">
    <property type="entry name" value="Pra-immunoreactive"/>
</dbReference>
<dbReference type="Proteomes" id="UP001064632">
    <property type="component" value="Chromosome"/>
</dbReference>
<reference evidence="9" key="1">
    <citation type="submission" date="2022-09" db="EMBL/GenBank/DDBJ databases">
        <title>Tahibacter sp. nov., isolated from a fresh water.</title>
        <authorList>
            <person name="Baek J.H."/>
            <person name="Lee J.K."/>
            <person name="Kim J.M."/>
            <person name="Jeon C.O."/>
        </authorList>
    </citation>
    <scope>NUCLEOTIDE SEQUENCE</scope>
    <source>
        <strain evidence="9">W38</strain>
    </source>
</reference>
<feature type="transmembrane region" description="Helical" evidence="7">
    <location>
        <begin position="342"/>
        <end position="366"/>
    </location>
</feature>
<accession>A0ABY6BG21</accession>
<feature type="transmembrane region" description="Helical" evidence="7">
    <location>
        <begin position="287"/>
        <end position="308"/>
    </location>
</feature>
<evidence type="ECO:0000256" key="6">
    <source>
        <dbReference type="SAM" id="MobiDB-lite"/>
    </source>
</evidence>
<evidence type="ECO:0000256" key="1">
    <source>
        <dbReference type="ARBA" id="ARBA00004651"/>
    </source>
</evidence>
<feature type="domain" description="RDD" evidence="8">
    <location>
        <begin position="207"/>
        <end position="319"/>
    </location>
</feature>
<keyword evidence="10" id="KW-1185">Reference proteome</keyword>
<keyword evidence="5 7" id="KW-0472">Membrane</keyword>
<feature type="region of interest" description="Disordered" evidence="6">
    <location>
        <begin position="131"/>
        <end position="153"/>
    </location>
</feature>
<evidence type="ECO:0000256" key="3">
    <source>
        <dbReference type="ARBA" id="ARBA00022692"/>
    </source>
</evidence>
<proteinExistence type="predicted"/>
<keyword evidence="2" id="KW-1003">Cell membrane</keyword>
<feature type="compositionally biased region" description="Pro residues" evidence="6">
    <location>
        <begin position="134"/>
        <end position="151"/>
    </location>
</feature>
<dbReference type="RefSeq" id="WP_261695427.1">
    <property type="nucleotide sequence ID" value="NZ_CP104694.1"/>
</dbReference>
<dbReference type="PANTHER" id="PTHR36115">
    <property type="entry name" value="PROLINE-RICH ANTIGEN HOMOLOG-RELATED"/>
    <property type="match status" value="1"/>
</dbReference>
<feature type="region of interest" description="Disordered" evidence="6">
    <location>
        <begin position="166"/>
        <end position="190"/>
    </location>
</feature>
<evidence type="ECO:0000313" key="10">
    <source>
        <dbReference type="Proteomes" id="UP001064632"/>
    </source>
</evidence>
<feature type="transmembrane region" description="Helical" evidence="7">
    <location>
        <begin position="229"/>
        <end position="248"/>
    </location>
</feature>
<evidence type="ECO:0000256" key="2">
    <source>
        <dbReference type="ARBA" id="ARBA00022475"/>
    </source>
</evidence>
<keyword evidence="3 7" id="KW-0812">Transmembrane</keyword>
<evidence type="ECO:0000256" key="5">
    <source>
        <dbReference type="ARBA" id="ARBA00023136"/>
    </source>
</evidence>
<evidence type="ECO:0000313" key="9">
    <source>
        <dbReference type="EMBL" id="UXI68467.1"/>
    </source>
</evidence>
<protein>
    <submittedName>
        <fullName evidence="9">RDD family protein</fullName>
    </submittedName>
</protein>
<dbReference type="EMBL" id="CP104694">
    <property type="protein sequence ID" value="UXI68467.1"/>
    <property type="molecule type" value="Genomic_DNA"/>
</dbReference>
<dbReference type="InterPro" id="IPR010432">
    <property type="entry name" value="RDD"/>
</dbReference>
<dbReference type="Pfam" id="PF06271">
    <property type="entry name" value="RDD"/>
    <property type="match status" value="1"/>
</dbReference>
<evidence type="ECO:0000259" key="8">
    <source>
        <dbReference type="Pfam" id="PF06271"/>
    </source>
</evidence>
<sequence>MDSSKHALVLTGTLQPGYQADQVWPALASYFRMETAKVTDQLVPRSPVTVKESEDLVKLQGLQDGLRGLGADSEIFPLDERGSLFVVIGGKPRGPVPYSLVEARVAAGDWSGNVEVAKVGSSNWQAFSRLNAPAAPPSPPPEFGAPPPAPRGAPVEHTAYMAAPRTPPRPPAAAASPYAPPEATLSNADGPVFESGEPLPAGDAIHAGFWRRCAAATLDGLILAIPNNLLGMIPFLGFIAAIVVAWLYSALMESSERQATVGKMAMGLKVTDEYGNRIEFGKATGRHFAKILSAIILGIGYMMAGFTARKQGLHDSLAGTCVVFDDVTPGQPLPTERPPMPWYGWLLNVLLFVIPIVVGIGVAMVLPQMMRNMN</sequence>
<organism evidence="9 10">
    <name type="scientific">Tahibacter amnicola</name>
    <dbReference type="NCBI Taxonomy" id="2976241"/>
    <lineage>
        <taxon>Bacteria</taxon>
        <taxon>Pseudomonadati</taxon>
        <taxon>Pseudomonadota</taxon>
        <taxon>Gammaproteobacteria</taxon>
        <taxon>Lysobacterales</taxon>
        <taxon>Rhodanobacteraceae</taxon>
        <taxon>Tahibacter</taxon>
    </lineage>
</organism>
<gene>
    <name evidence="9" type="ORF">N4264_02100</name>
</gene>
<keyword evidence="4 7" id="KW-1133">Transmembrane helix</keyword>
<evidence type="ECO:0000256" key="7">
    <source>
        <dbReference type="SAM" id="Phobius"/>
    </source>
</evidence>
<name>A0ABY6BG21_9GAMM</name>
<evidence type="ECO:0000256" key="4">
    <source>
        <dbReference type="ARBA" id="ARBA00022989"/>
    </source>
</evidence>